<dbReference type="GO" id="GO:0006508">
    <property type="term" value="P:proteolysis"/>
    <property type="evidence" value="ECO:0007669"/>
    <property type="project" value="UniProtKB-KW"/>
</dbReference>
<dbReference type="Pfam" id="PF00089">
    <property type="entry name" value="Trypsin"/>
    <property type="match status" value="1"/>
</dbReference>
<reference evidence="7" key="2">
    <citation type="submission" date="2025-09" db="UniProtKB">
        <authorList>
            <consortium name="Ensembl"/>
        </authorList>
    </citation>
    <scope>IDENTIFICATION</scope>
</reference>
<evidence type="ECO:0000259" key="6">
    <source>
        <dbReference type="PROSITE" id="PS50240"/>
    </source>
</evidence>
<dbReference type="Proteomes" id="UP000694555">
    <property type="component" value="Unplaced"/>
</dbReference>
<reference evidence="7" key="1">
    <citation type="submission" date="2025-08" db="UniProtKB">
        <authorList>
            <consortium name="Ensembl"/>
        </authorList>
    </citation>
    <scope>IDENTIFICATION</scope>
</reference>
<organism evidence="7 8">
    <name type="scientific">Buteo japonicus</name>
    <dbReference type="NCBI Taxonomy" id="224669"/>
    <lineage>
        <taxon>Eukaryota</taxon>
        <taxon>Metazoa</taxon>
        <taxon>Chordata</taxon>
        <taxon>Craniata</taxon>
        <taxon>Vertebrata</taxon>
        <taxon>Euteleostomi</taxon>
        <taxon>Archelosauria</taxon>
        <taxon>Archosauria</taxon>
        <taxon>Dinosauria</taxon>
        <taxon>Saurischia</taxon>
        <taxon>Theropoda</taxon>
        <taxon>Coelurosauria</taxon>
        <taxon>Aves</taxon>
        <taxon>Neognathae</taxon>
        <taxon>Neoaves</taxon>
        <taxon>Telluraves</taxon>
        <taxon>Accipitrimorphae</taxon>
        <taxon>Accipitriformes</taxon>
        <taxon>Accipitridae</taxon>
        <taxon>Accipitrinae</taxon>
        <taxon>Buteo</taxon>
    </lineage>
</organism>
<dbReference type="InterPro" id="IPR001254">
    <property type="entry name" value="Trypsin_dom"/>
</dbReference>
<dbReference type="PANTHER" id="PTHR24252">
    <property type="entry name" value="ACROSIN-RELATED"/>
    <property type="match status" value="1"/>
</dbReference>
<dbReference type="InterPro" id="IPR043504">
    <property type="entry name" value="Peptidase_S1_PA_chymotrypsin"/>
</dbReference>
<sequence length="196" mass="21160">MWHTPHSQSPKCLLTAPRSRLGRQCPLCGSAQWAPSSSAEWAACKRCLTKSAAGSWVPGRLVGPASPGKGTFPANLPRHLLHLTSPRQQQAHLPALFRRGVKLIDAESCNLAAYHGEVTEKMLCAGLPQGGVDTCQGDSGGPLLYSGRHWQVVGIVSWGQGCGTPSTPGVYTSVRAYLNWIYAVWRSDKLSRMRSV</sequence>
<evidence type="ECO:0000256" key="5">
    <source>
        <dbReference type="ARBA" id="ARBA00024195"/>
    </source>
</evidence>
<keyword evidence="2" id="KW-0378">Hydrolase</keyword>
<keyword evidence="1" id="KW-0645">Protease</keyword>
<dbReference type="Gene3D" id="2.40.10.10">
    <property type="entry name" value="Trypsin-like serine proteases"/>
    <property type="match status" value="1"/>
</dbReference>
<protein>
    <submittedName>
        <fullName evidence="7">Transmembrane serine protease 4</fullName>
    </submittedName>
</protein>
<keyword evidence="4" id="KW-1015">Disulfide bond</keyword>
<keyword evidence="3" id="KW-0720">Serine protease</keyword>
<evidence type="ECO:0000256" key="1">
    <source>
        <dbReference type="ARBA" id="ARBA00022670"/>
    </source>
</evidence>
<evidence type="ECO:0000256" key="4">
    <source>
        <dbReference type="ARBA" id="ARBA00023157"/>
    </source>
</evidence>
<evidence type="ECO:0000256" key="2">
    <source>
        <dbReference type="ARBA" id="ARBA00022801"/>
    </source>
</evidence>
<dbReference type="FunFam" id="2.40.10.10:FF:000002">
    <property type="entry name" value="Transmembrane protease serine"/>
    <property type="match status" value="1"/>
</dbReference>
<dbReference type="Ensembl" id="ENSBJAT00000013203.1">
    <property type="protein sequence ID" value="ENSBJAP00000012848.1"/>
    <property type="gene ID" value="ENSBJAG00000008592.1"/>
</dbReference>
<comment type="similarity">
    <text evidence="5">Belongs to the peptidase S1 family. CLIP subfamily.</text>
</comment>
<dbReference type="AlphaFoldDB" id="A0A8C0B7E1"/>
<dbReference type="InterPro" id="IPR009003">
    <property type="entry name" value="Peptidase_S1_PA"/>
</dbReference>
<evidence type="ECO:0000313" key="7">
    <source>
        <dbReference type="Ensembl" id="ENSBJAP00000012848.1"/>
    </source>
</evidence>
<dbReference type="SMART" id="SM00020">
    <property type="entry name" value="Tryp_SPc"/>
    <property type="match status" value="1"/>
</dbReference>
<proteinExistence type="inferred from homology"/>
<dbReference type="PROSITE" id="PS50240">
    <property type="entry name" value="TRYPSIN_DOM"/>
    <property type="match status" value="1"/>
</dbReference>
<name>A0A8C0B7E1_9AVES</name>
<dbReference type="InterPro" id="IPR033116">
    <property type="entry name" value="TRYPSIN_SER"/>
</dbReference>
<evidence type="ECO:0000256" key="3">
    <source>
        <dbReference type="ARBA" id="ARBA00022825"/>
    </source>
</evidence>
<accession>A0A8C0B7E1</accession>
<keyword evidence="8" id="KW-1185">Reference proteome</keyword>
<dbReference type="PANTHER" id="PTHR24252:SF17">
    <property type="entry name" value="SUPPRESSOR OF TUMORIGENICITY 14 PROTEIN HOMOLOG-RELATED"/>
    <property type="match status" value="1"/>
</dbReference>
<dbReference type="GO" id="GO:0004252">
    <property type="term" value="F:serine-type endopeptidase activity"/>
    <property type="evidence" value="ECO:0007669"/>
    <property type="project" value="InterPro"/>
</dbReference>
<dbReference type="SUPFAM" id="SSF50494">
    <property type="entry name" value="Trypsin-like serine proteases"/>
    <property type="match status" value="1"/>
</dbReference>
<feature type="domain" description="Peptidase S1" evidence="6">
    <location>
        <begin position="101"/>
        <end position="186"/>
    </location>
</feature>
<evidence type="ECO:0000313" key="8">
    <source>
        <dbReference type="Proteomes" id="UP000694555"/>
    </source>
</evidence>
<dbReference type="PROSITE" id="PS00135">
    <property type="entry name" value="TRYPSIN_SER"/>
    <property type="match status" value="1"/>
</dbReference>